<proteinExistence type="inferred from homology"/>
<accession>A0A1H3GXJ8</accession>
<reference evidence="3 4" key="1">
    <citation type="submission" date="2016-10" db="EMBL/GenBank/DDBJ databases">
        <authorList>
            <person name="de Groot N.N."/>
        </authorList>
    </citation>
    <scope>NUCLEOTIDE SEQUENCE [LARGE SCALE GENOMIC DNA]</scope>
    <source>
        <strain evidence="3 4">Nm1</strain>
    </source>
</reference>
<evidence type="ECO:0000313" key="4">
    <source>
        <dbReference type="Proteomes" id="UP000198640"/>
    </source>
</evidence>
<dbReference type="Pfam" id="PF02113">
    <property type="entry name" value="Peptidase_S13"/>
    <property type="match status" value="1"/>
</dbReference>
<dbReference type="Gene3D" id="3.50.80.20">
    <property type="entry name" value="D-Ala-D-Ala carboxypeptidase C, peptidase S13"/>
    <property type="match status" value="1"/>
</dbReference>
<gene>
    <name evidence="3" type="ORF">SAMN05421881_10173</name>
</gene>
<dbReference type="PANTHER" id="PTHR30023:SF0">
    <property type="entry name" value="PENICILLIN-SENSITIVE CARBOXYPEPTIDASE A"/>
    <property type="match status" value="1"/>
</dbReference>
<keyword evidence="3" id="KW-0121">Carboxypeptidase</keyword>
<evidence type="ECO:0000256" key="2">
    <source>
        <dbReference type="ARBA" id="ARBA00022801"/>
    </source>
</evidence>
<dbReference type="InterPro" id="IPR000667">
    <property type="entry name" value="Peptidase_S13"/>
</dbReference>
<dbReference type="EMBL" id="FNOY01000017">
    <property type="protein sequence ID" value="SDY07089.1"/>
    <property type="molecule type" value="Genomic_DNA"/>
</dbReference>
<dbReference type="InterPro" id="IPR012338">
    <property type="entry name" value="Beta-lactam/transpept-like"/>
</dbReference>
<evidence type="ECO:0000256" key="1">
    <source>
        <dbReference type="ARBA" id="ARBA00006096"/>
    </source>
</evidence>
<protein>
    <submittedName>
        <fullName evidence="3">D-alanyl-D-alanine carboxypeptidase / D-alanyl-D-alanine-endopeptidase (Penicillin-binding protein 4)</fullName>
    </submittedName>
</protein>
<dbReference type="PANTHER" id="PTHR30023">
    <property type="entry name" value="D-ALANYL-D-ALANINE CARBOXYPEPTIDASE"/>
    <property type="match status" value="1"/>
</dbReference>
<dbReference type="Gene3D" id="3.40.710.10">
    <property type="entry name" value="DD-peptidase/beta-lactamase superfamily"/>
    <property type="match status" value="1"/>
</dbReference>
<keyword evidence="2" id="KW-0378">Hydrolase</keyword>
<keyword evidence="4" id="KW-1185">Reference proteome</keyword>
<dbReference type="GO" id="GO:0004185">
    <property type="term" value="F:serine-type carboxypeptidase activity"/>
    <property type="evidence" value="ECO:0007669"/>
    <property type="project" value="InterPro"/>
</dbReference>
<sequence length="455" mass="50336">MPEVVRQALTKARIPETAVGVYVREVDASQPLLAINADAAMNPASVMKLVTTYAGLELLGPAYTWRTEVYASGTLEQGKLTGDLIIKGYGDPNLNLENFWVLMRQIRQTGLKAITGDLVLDYSHYSLSQEDPGAFDGQPYKTYNVLPEALLVNYRTSAVHLFPDPQHDRVRVIADPETPLLDLQNNLRLTKKKCGYWRNAVRADVRPHEAGNGHVSVLLNGAYSVDCGQNTYYLSLHESTAYIYDLFRDLWSQLGGTFEGGVRRGSVPESLLPLKVYHSPPLAEVIRGINKYSNNVAARQLFLSLGETQANGEKFVSLDLAYAAIQQWLFAKRLNFPEMIIENGSGLSRRARISARHLGDLLQVAYHSPVMPELMASLAIVAVDGTARNRLKRSGVAARAHIKTGSLRDVSAVAGYVLGKNNRRYVVVFMANHANAANAKPAIDRLLEWLYQSAK</sequence>
<dbReference type="AlphaFoldDB" id="A0A1H3GXJ8"/>
<dbReference type="GO" id="GO:0000270">
    <property type="term" value="P:peptidoglycan metabolic process"/>
    <property type="evidence" value="ECO:0007669"/>
    <property type="project" value="TreeGrafter"/>
</dbReference>
<dbReference type="Proteomes" id="UP000198640">
    <property type="component" value="Unassembled WGS sequence"/>
</dbReference>
<dbReference type="SUPFAM" id="SSF56601">
    <property type="entry name" value="beta-lactamase/transpeptidase-like"/>
    <property type="match status" value="1"/>
</dbReference>
<comment type="similarity">
    <text evidence="1">Belongs to the peptidase S13 family.</text>
</comment>
<evidence type="ECO:0000313" key="3">
    <source>
        <dbReference type="EMBL" id="SDY07089.1"/>
    </source>
</evidence>
<keyword evidence="3" id="KW-0645">Protease</keyword>
<name>A0A1H3GXJ8_9PROT</name>
<dbReference type="NCBIfam" id="TIGR00666">
    <property type="entry name" value="PBP4"/>
    <property type="match status" value="1"/>
</dbReference>
<dbReference type="STRING" id="44576.SAMN05421881_10173"/>
<dbReference type="PRINTS" id="PR00922">
    <property type="entry name" value="DADACBPTASE3"/>
</dbReference>
<organism evidence="3 4">
    <name type="scientific">Nitrosomonas halophila</name>
    <dbReference type="NCBI Taxonomy" id="44576"/>
    <lineage>
        <taxon>Bacteria</taxon>
        <taxon>Pseudomonadati</taxon>
        <taxon>Pseudomonadota</taxon>
        <taxon>Betaproteobacteria</taxon>
        <taxon>Nitrosomonadales</taxon>
        <taxon>Nitrosomonadaceae</taxon>
        <taxon>Nitrosomonas</taxon>
    </lineage>
</organism>
<dbReference type="GO" id="GO:0006508">
    <property type="term" value="P:proteolysis"/>
    <property type="evidence" value="ECO:0007669"/>
    <property type="project" value="InterPro"/>
</dbReference>